<feature type="transmembrane region" description="Helical" evidence="1">
    <location>
        <begin position="37"/>
        <end position="54"/>
    </location>
</feature>
<evidence type="ECO:0000256" key="1">
    <source>
        <dbReference type="SAM" id="Phobius"/>
    </source>
</evidence>
<protein>
    <submittedName>
        <fullName evidence="2">Uncharacterized protein</fullName>
    </submittedName>
</protein>
<dbReference type="AlphaFoldDB" id="A0A1R0KP47"/>
<dbReference type="STRING" id="76021.BS329_21150"/>
<feature type="transmembrane region" description="Helical" evidence="1">
    <location>
        <begin position="66"/>
        <end position="84"/>
    </location>
</feature>
<keyword evidence="3" id="KW-1185">Reference proteome</keyword>
<evidence type="ECO:0000313" key="3">
    <source>
        <dbReference type="Proteomes" id="UP000187486"/>
    </source>
</evidence>
<dbReference type="EMBL" id="MQUQ01000012">
    <property type="protein sequence ID" value="OLZ48965.1"/>
    <property type="molecule type" value="Genomic_DNA"/>
</dbReference>
<proteinExistence type="predicted"/>
<name>A0A1R0KP47_9PSEU</name>
<keyword evidence="1" id="KW-0812">Transmembrane</keyword>
<comment type="caution">
    <text evidence="2">The sequence shown here is derived from an EMBL/GenBank/DDBJ whole genome shotgun (WGS) entry which is preliminary data.</text>
</comment>
<feature type="transmembrane region" description="Helical" evidence="1">
    <location>
        <begin position="342"/>
        <end position="366"/>
    </location>
</feature>
<sequence length="484" mass="51892">MDDQLAGPWLIAGGYTVALALLLLGGRFDGRRPTAAAVSYALCGILVSETSLYWLSAGSGSAVPGWLWFAFPLVIAALAAWRGYRQKTWTGRLDGSGEPSFGVLPRRGIAVGHAQASSESVVTMVEFGHHGHRLLGVEYRLGGAQGSDGFPELARTADLIDGTYALIQLRTPVVPSVVITPATGAFEPERFTPLEDARITRNTIGAPKPDALLRRFETGTEFDRRFAVTTSDPEFARALLSTQGVRDLLDRDPWFRVREVAFHGGSLWAAEAGTLTEEMMFAGSRRLAVLASTVDWEDADFRSVATASDTSDAGWLDGRRGPLAGLRGPLNRRREATGRQPLSSLSLVARTVVALALVLPGLALAVNSLTALTGLAPVARLTVTTTLLAEAGTSNCTSCGNGNLVDGTYELDGETHEVRDLRWMSFGNFPERGDVVDISVTPLWWHPLIEGKDTGFFLLLIGLAPVLAGALLAKATYAPRPRRV</sequence>
<keyword evidence="1" id="KW-1133">Transmembrane helix</keyword>
<gene>
    <name evidence="2" type="ORF">BS329_21150</name>
</gene>
<organism evidence="2 3">
    <name type="scientific">Amycolatopsis coloradensis</name>
    <dbReference type="NCBI Taxonomy" id="76021"/>
    <lineage>
        <taxon>Bacteria</taxon>
        <taxon>Bacillati</taxon>
        <taxon>Actinomycetota</taxon>
        <taxon>Actinomycetes</taxon>
        <taxon>Pseudonocardiales</taxon>
        <taxon>Pseudonocardiaceae</taxon>
        <taxon>Amycolatopsis</taxon>
    </lineage>
</organism>
<accession>A0A1R0KP47</accession>
<dbReference type="RefSeq" id="WP_076162994.1">
    <property type="nucleotide sequence ID" value="NZ_JBEZVB010000004.1"/>
</dbReference>
<dbReference type="OrthoDB" id="3592808at2"/>
<feature type="transmembrane region" description="Helical" evidence="1">
    <location>
        <begin position="6"/>
        <end position="25"/>
    </location>
</feature>
<keyword evidence="1" id="KW-0472">Membrane</keyword>
<reference evidence="2 3" key="1">
    <citation type="submission" date="2016-01" db="EMBL/GenBank/DDBJ databases">
        <title>Amycolatopsis coloradensis genome sequencing and assembly.</title>
        <authorList>
            <person name="Mayilraj S."/>
        </authorList>
    </citation>
    <scope>NUCLEOTIDE SEQUENCE [LARGE SCALE GENOMIC DNA]</scope>
    <source>
        <strain evidence="2 3">DSM 44225</strain>
    </source>
</reference>
<dbReference type="Proteomes" id="UP000187486">
    <property type="component" value="Unassembled WGS sequence"/>
</dbReference>
<feature type="transmembrane region" description="Helical" evidence="1">
    <location>
        <begin position="454"/>
        <end position="473"/>
    </location>
</feature>
<evidence type="ECO:0000313" key="2">
    <source>
        <dbReference type="EMBL" id="OLZ48965.1"/>
    </source>
</evidence>